<comment type="caution">
    <text evidence="2">The sequence shown here is derived from an EMBL/GenBank/DDBJ whole genome shotgun (WGS) entry which is preliminary data.</text>
</comment>
<dbReference type="AlphaFoldDB" id="A0A8K1ZX54"/>
<gene>
    <name evidence="2" type="ORF">GS597_03825</name>
</gene>
<dbReference type="Pfam" id="PF07176">
    <property type="entry name" value="DUF1400"/>
    <property type="match status" value="1"/>
</dbReference>
<organism evidence="2 3">
    <name type="scientific">Petrachloros mirabilis ULC683</name>
    <dbReference type="NCBI Taxonomy" id="2781853"/>
    <lineage>
        <taxon>Bacteria</taxon>
        <taxon>Bacillati</taxon>
        <taxon>Cyanobacteriota</taxon>
        <taxon>Cyanophyceae</taxon>
        <taxon>Synechococcales</taxon>
        <taxon>Petrachlorosaceae</taxon>
        <taxon>Petrachloros</taxon>
        <taxon>Petrachloros mirabilis</taxon>
    </lineage>
</organism>
<sequence length="172" mass="19627">MWVEPAIAAERLILKYGPFRRSIPVSDLRYLADTGRPTPELAAYLRLAKQDPDLLRQRLTEPVAADPVQLDRLLNSPLGHVALDEASRILHTPARQADRQALRAALILSASQDQEITVLSTLENYPTPEVELDGNRMVQLARQFNQLMAYRQRLDPWVERLMTPIRSLLNIR</sequence>
<dbReference type="Proteomes" id="UP000607397">
    <property type="component" value="Unassembled WGS sequence"/>
</dbReference>
<evidence type="ECO:0000313" key="3">
    <source>
        <dbReference type="Proteomes" id="UP000607397"/>
    </source>
</evidence>
<feature type="domain" description="DUF1400" evidence="1">
    <location>
        <begin position="8"/>
        <end position="133"/>
    </location>
</feature>
<evidence type="ECO:0000259" key="1">
    <source>
        <dbReference type="Pfam" id="PF07176"/>
    </source>
</evidence>
<keyword evidence="3" id="KW-1185">Reference proteome</keyword>
<evidence type="ECO:0000313" key="2">
    <source>
        <dbReference type="EMBL" id="NCJ05651.1"/>
    </source>
</evidence>
<protein>
    <submittedName>
        <fullName evidence="2">Alpha/beta hydrolase</fullName>
    </submittedName>
</protein>
<dbReference type="EMBL" id="WVIC01000005">
    <property type="protein sequence ID" value="NCJ05651.1"/>
    <property type="molecule type" value="Genomic_DNA"/>
</dbReference>
<proteinExistence type="predicted"/>
<dbReference type="GO" id="GO:0016787">
    <property type="term" value="F:hydrolase activity"/>
    <property type="evidence" value="ECO:0007669"/>
    <property type="project" value="UniProtKB-KW"/>
</dbReference>
<keyword evidence="2" id="KW-0378">Hydrolase</keyword>
<name>A0A8K1ZX54_9CYAN</name>
<accession>A0A8K1ZX54</accession>
<reference evidence="2" key="1">
    <citation type="submission" date="2019-12" db="EMBL/GenBank/DDBJ databases">
        <title>High-Quality draft genome sequences of three cyanobacteria isolated from the limestone walls of the Old Cathedral of Coimbra.</title>
        <authorList>
            <person name="Tiago I."/>
            <person name="Soares F."/>
            <person name="Portugal A."/>
        </authorList>
    </citation>
    <scope>NUCLEOTIDE SEQUENCE [LARGE SCALE GENOMIC DNA]</scope>
    <source>
        <strain evidence="2">C</strain>
    </source>
</reference>
<dbReference type="InterPro" id="IPR010802">
    <property type="entry name" value="DUF1400"/>
</dbReference>